<dbReference type="Proteomes" id="UP000823201">
    <property type="component" value="Unassembled WGS sequence"/>
</dbReference>
<reference evidence="13 14" key="1">
    <citation type="submission" date="2021-01" db="EMBL/GenBank/DDBJ databases">
        <title>Genomic Encyclopedia of Type Strains, Phase IV (KMG-IV): sequencing the most valuable type-strain genomes for metagenomic binning, comparative biology and taxonomic classification.</title>
        <authorList>
            <person name="Goeker M."/>
        </authorList>
    </citation>
    <scope>NUCLEOTIDE SEQUENCE [LARGE SCALE GENOMIC DNA]</scope>
    <source>
        <strain evidence="13 14">DSM 100968</strain>
    </source>
</reference>
<evidence type="ECO:0000256" key="4">
    <source>
        <dbReference type="ARBA" id="ARBA00007353"/>
    </source>
</evidence>
<evidence type="ECO:0000256" key="6">
    <source>
        <dbReference type="ARBA" id="ARBA00022723"/>
    </source>
</evidence>
<evidence type="ECO:0000256" key="10">
    <source>
        <dbReference type="ARBA" id="ARBA00048968"/>
    </source>
</evidence>
<comment type="catalytic activity">
    <reaction evidence="9">
        <text>adenosine + H2O + H(+) = inosine + NH4(+)</text>
        <dbReference type="Rhea" id="RHEA:24408"/>
        <dbReference type="ChEBI" id="CHEBI:15377"/>
        <dbReference type="ChEBI" id="CHEBI:15378"/>
        <dbReference type="ChEBI" id="CHEBI:16335"/>
        <dbReference type="ChEBI" id="CHEBI:17596"/>
        <dbReference type="ChEBI" id="CHEBI:28938"/>
        <dbReference type="EC" id="3.5.4.4"/>
    </reaction>
    <physiologicalReaction direction="left-to-right" evidence="9">
        <dbReference type="Rhea" id="RHEA:24409"/>
    </physiologicalReaction>
</comment>
<evidence type="ECO:0000256" key="2">
    <source>
        <dbReference type="ARBA" id="ARBA00001947"/>
    </source>
</evidence>
<evidence type="ECO:0000256" key="1">
    <source>
        <dbReference type="ARBA" id="ARBA00000553"/>
    </source>
</evidence>
<dbReference type="CDD" id="cd16833">
    <property type="entry name" value="YfiH"/>
    <property type="match status" value="1"/>
</dbReference>
<comment type="catalytic activity">
    <reaction evidence="1">
        <text>inosine + phosphate = alpha-D-ribose 1-phosphate + hypoxanthine</text>
        <dbReference type="Rhea" id="RHEA:27646"/>
        <dbReference type="ChEBI" id="CHEBI:17368"/>
        <dbReference type="ChEBI" id="CHEBI:17596"/>
        <dbReference type="ChEBI" id="CHEBI:43474"/>
        <dbReference type="ChEBI" id="CHEBI:57720"/>
        <dbReference type="EC" id="2.4.2.1"/>
    </reaction>
    <physiologicalReaction direction="left-to-right" evidence="1">
        <dbReference type="Rhea" id="RHEA:27647"/>
    </physiologicalReaction>
</comment>
<dbReference type="NCBIfam" id="TIGR00726">
    <property type="entry name" value="peptidoglycan editing factor PgeF"/>
    <property type="match status" value="1"/>
</dbReference>
<dbReference type="InterPro" id="IPR003730">
    <property type="entry name" value="Cu_polyphenol_OxRdtase"/>
</dbReference>
<dbReference type="InterPro" id="IPR011324">
    <property type="entry name" value="Cytotoxic_necrot_fac-like_cat"/>
</dbReference>
<evidence type="ECO:0000256" key="5">
    <source>
        <dbReference type="ARBA" id="ARBA00022679"/>
    </source>
</evidence>
<dbReference type="EMBL" id="JAFBEV010000014">
    <property type="protein sequence ID" value="MBM7658280.1"/>
    <property type="molecule type" value="Genomic_DNA"/>
</dbReference>
<comment type="cofactor">
    <cofactor evidence="2">
        <name>Zn(2+)</name>
        <dbReference type="ChEBI" id="CHEBI:29105"/>
    </cofactor>
</comment>
<evidence type="ECO:0000256" key="12">
    <source>
        <dbReference type="RuleBase" id="RU361274"/>
    </source>
</evidence>
<comment type="function">
    <text evidence="3">Purine nucleoside enzyme that catalyzes the phosphorolysis of adenosine and inosine nucleosides, yielding D-ribose 1-phosphate and the respective free bases, adenine and hypoxanthine. Also catalyzes the phosphorolysis of S-methyl-5'-thioadenosine into adenine and S-methyl-5-thio-alpha-D-ribose 1-phosphate. Also has adenosine deaminase activity.</text>
</comment>
<evidence type="ECO:0000256" key="3">
    <source>
        <dbReference type="ARBA" id="ARBA00003215"/>
    </source>
</evidence>
<keyword evidence="5" id="KW-0808">Transferase</keyword>
<accession>A0ABS2QAB4</accession>
<evidence type="ECO:0000313" key="13">
    <source>
        <dbReference type="EMBL" id="MBM7658280.1"/>
    </source>
</evidence>
<dbReference type="SUPFAM" id="SSF64438">
    <property type="entry name" value="CNF1/YfiH-like putative cysteine hydrolases"/>
    <property type="match status" value="1"/>
</dbReference>
<comment type="caution">
    <text evidence="13">The sequence shown here is derived from an EMBL/GenBank/DDBJ whole genome shotgun (WGS) entry which is preliminary data.</text>
</comment>
<keyword evidence="6" id="KW-0479">Metal-binding</keyword>
<sequence>MKDVFSLRKKTAVYGAPVQAAGNQTIMAGFSLRTGGKSKPPWSTLNLGLHVGDIPEDVIANRSVLADSIGFPLERWICAEQIHGTEIAVVTETQVGSGAKELETVVKGADGLMTTSPDVLLALCFADCVPVYFYVEDPAAIAILHAGWRGTVGQGARKMVDLLVEQLHLSSAKKIHAIIGPAIGQQDYEVDDRVFREVTKLKPKLWNQAVTKTENGHYLLGLKELNRAILLDSGLSSAQIEMTDYTTYQCPELFFSYRRDQGCTGRMIGFIGLKAEGESAQ</sequence>
<dbReference type="Gene3D" id="3.60.140.10">
    <property type="entry name" value="CNF1/YfiH-like putative cysteine hydrolases"/>
    <property type="match status" value="1"/>
</dbReference>
<evidence type="ECO:0000256" key="8">
    <source>
        <dbReference type="ARBA" id="ARBA00022833"/>
    </source>
</evidence>
<dbReference type="Pfam" id="PF02578">
    <property type="entry name" value="Cu-oxidase_4"/>
    <property type="match status" value="1"/>
</dbReference>
<dbReference type="RefSeq" id="WP_338062791.1">
    <property type="nucleotide sequence ID" value="NZ_CBCRXA010000013.1"/>
</dbReference>
<gene>
    <name evidence="13" type="ORF">JOC27_001733</name>
</gene>
<protein>
    <recommendedName>
        <fullName evidence="12">Purine nucleoside phosphorylase</fullName>
    </recommendedName>
</protein>
<keyword evidence="14" id="KW-1185">Reference proteome</keyword>
<name>A0ABS2QAB4_9BACL</name>
<evidence type="ECO:0000256" key="9">
    <source>
        <dbReference type="ARBA" id="ARBA00047989"/>
    </source>
</evidence>
<comment type="catalytic activity">
    <reaction evidence="11">
        <text>S-methyl-5'-thioadenosine + phosphate = 5-(methylsulfanyl)-alpha-D-ribose 1-phosphate + adenine</text>
        <dbReference type="Rhea" id="RHEA:11852"/>
        <dbReference type="ChEBI" id="CHEBI:16708"/>
        <dbReference type="ChEBI" id="CHEBI:17509"/>
        <dbReference type="ChEBI" id="CHEBI:43474"/>
        <dbReference type="ChEBI" id="CHEBI:58533"/>
        <dbReference type="EC" id="2.4.2.28"/>
    </reaction>
    <physiologicalReaction direction="left-to-right" evidence="11">
        <dbReference type="Rhea" id="RHEA:11853"/>
    </physiologicalReaction>
</comment>
<comment type="catalytic activity">
    <reaction evidence="10">
        <text>adenosine + phosphate = alpha-D-ribose 1-phosphate + adenine</text>
        <dbReference type="Rhea" id="RHEA:27642"/>
        <dbReference type="ChEBI" id="CHEBI:16335"/>
        <dbReference type="ChEBI" id="CHEBI:16708"/>
        <dbReference type="ChEBI" id="CHEBI:43474"/>
        <dbReference type="ChEBI" id="CHEBI:57720"/>
        <dbReference type="EC" id="2.4.2.1"/>
    </reaction>
    <physiologicalReaction direction="left-to-right" evidence="10">
        <dbReference type="Rhea" id="RHEA:27643"/>
    </physiologicalReaction>
</comment>
<keyword evidence="7" id="KW-0378">Hydrolase</keyword>
<evidence type="ECO:0000313" key="14">
    <source>
        <dbReference type="Proteomes" id="UP000823201"/>
    </source>
</evidence>
<dbReference type="PANTHER" id="PTHR30616">
    <property type="entry name" value="UNCHARACTERIZED PROTEIN YFIH"/>
    <property type="match status" value="1"/>
</dbReference>
<organism evidence="13 14">
    <name type="scientific">Sporolactobacillus spathodeae</name>
    <dbReference type="NCBI Taxonomy" id="1465502"/>
    <lineage>
        <taxon>Bacteria</taxon>
        <taxon>Bacillati</taxon>
        <taxon>Bacillota</taxon>
        <taxon>Bacilli</taxon>
        <taxon>Bacillales</taxon>
        <taxon>Sporolactobacillaceae</taxon>
        <taxon>Sporolactobacillus</taxon>
    </lineage>
</organism>
<proteinExistence type="inferred from homology"/>
<dbReference type="InterPro" id="IPR038371">
    <property type="entry name" value="Cu_polyphenol_OxRdtase_sf"/>
</dbReference>
<keyword evidence="8" id="KW-0862">Zinc</keyword>
<evidence type="ECO:0000256" key="7">
    <source>
        <dbReference type="ARBA" id="ARBA00022801"/>
    </source>
</evidence>
<evidence type="ECO:0000256" key="11">
    <source>
        <dbReference type="ARBA" id="ARBA00049893"/>
    </source>
</evidence>
<dbReference type="PANTHER" id="PTHR30616:SF2">
    <property type="entry name" value="PURINE NUCLEOSIDE PHOSPHORYLASE LACC1"/>
    <property type="match status" value="1"/>
</dbReference>
<comment type="similarity">
    <text evidence="4 12">Belongs to the purine nucleoside phosphorylase YfiH/LACC1 family.</text>
</comment>